<reference evidence="2 3" key="1">
    <citation type="submission" date="2019-05" db="EMBL/GenBank/DDBJ databases">
        <title>The metagenome of a microbial culture collection derived from dairy environment covers the genomic content of the human microbiome.</title>
        <authorList>
            <person name="Roder T."/>
            <person name="Wuthrich D."/>
            <person name="Sattari Z."/>
            <person name="Von Ah U."/>
            <person name="Bar C."/>
            <person name="Ronchi F."/>
            <person name="Macpherson A.J."/>
            <person name="Ganal-Vonarburg S.C."/>
            <person name="Bruggmann R."/>
            <person name="Vergeres G."/>
        </authorList>
    </citation>
    <scope>NUCLEOTIDE SEQUENCE [LARGE SCALE GENOMIC DNA]</scope>
    <source>
        <strain evidence="2 3">FAM 18815</strain>
    </source>
</reference>
<dbReference type="PANTHER" id="PTHR42850">
    <property type="entry name" value="METALLOPHOSPHOESTERASE"/>
    <property type="match status" value="1"/>
</dbReference>
<dbReference type="Gene3D" id="3.60.21.10">
    <property type="match status" value="1"/>
</dbReference>
<dbReference type="SUPFAM" id="SSF56300">
    <property type="entry name" value="Metallo-dependent phosphatases"/>
    <property type="match status" value="1"/>
</dbReference>
<dbReference type="EMBL" id="VBTH01000014">
    <property type="protein sequence ID" value="TLQ03816.1"/>
    <property type="molecule type" value="Genomic_DNA"/>
</dbReference>
<dbReference type="GO" id="GO:0008803">
    <property type="term" value="F:bis(5'-nucleosyl)-tetraphosphatase (symmetrical) activity"/>
    <property type="evidence" value="ECO:0007669"/>
    <property type="project" value="TreeGrafter"/>
</dbReference>
<accession>A0A5R9BSY0</accession>
<dbReference type="AlphaFoldDB" id="A0A5R9BSY0"/>
<dbReference type="GO" id="GO:0005737">
    <property type="term" value="C:cytoplasm"/>
    <property type="evidence" value="ECO:0007669"/>
    <property type="project" value="TreeGrafter"/>
</dbReference>
<dbReference type="InterPro" id="IPR004843">
    <property type="entry name" value="Calcineurin-like_PHP"/>
</dbReference>
<protein>
    <submittedName>
        <fullName evidence="2">Serine/threonine protein phosphatase</fullName>
    </submittedName>
</protein>
<feature type="domain" description="Calcineurin-like phosphoesterase" evidence="1">
    <location>
        <begin position="5"/>
        <end position="205"/>
    </location>
</feature>
<dbReference type="Proteomes" id="UP000305541">
    <property type="component" value="Unassembled WGS sequence"/>
</dbReference>
<dbReference type="GO" id="GO:0110154">
    <property type="term" value="P:RNA decapping"/>
    <property type="evidence" value="ECO:0007669"/>
    <property type="project" value="TreeGrafter"/>
</dbReference>
<dbReference type="InterPro" id="IPR029052">
    <property type="entry name" value="Metallo-depent_PP-like"/>
</dbReference>
<evidence type="ECO:0000259" key="1">
    <source>
        <dbReference type="Pfam" id="PF00149"/>
    </source>
</evidence>
<evidence type="ECO:0000313" key="3">
    <source>
        <dbReference type="Proteomes" id="UP000305541"/>
    </source>
</evidence>
<sequence length="283" mass="32212">MDNNLTFISDIHSALDDLKVLIDDPIVQKSKIIFLGDYIDGMSERRFSDHVEHMQLDSLGVLDLVMERVQKYDDVALLGNHDDFWMQTARENSVTYDTWKINGGKSTWRKIGIQSTSLSMVAKALNQDPLRKYTEFLNSLPLTWTNSSILAIHAGIYWGNNLTEQARDDLIWIRDEYYFNHKDQPTNWHHNDLNKVIVTGHTPVQTIEGTGIGYIKMQSDSTDIPRYLIDSGSRSGAFDGGIFALTLDQDGKVVQKKRAIKGKVYDGDRILTENDVKTVNNND</sequence>
<dbReference type="OrthoDB" id="384253at2"/>
<dbReference type="GO" id="GO:0016791">
    <property type="term" value="F:phosphatase activity"/>
    <property type="evidence" value="ECO:0007669"/>
    <property type="project" value="TreeGrafter"/>
</dbReference>
<evidence type="ECO:0000313" key="2">
    <source>
        <dbReference type="EMBL" id="TLQ03816.1"/>
    </source>
</evidence>
<name>A0A5R9BSY0_9LACO</name>
<organism evidence="2 3">
    <name type="scientific">Pediococcus stilesii</name>
    <dbReference type="NCBI Taxonomy" id="331679"/>
    <lineage>
        <taxon>Bacteria</taxon>
        <taxon>Bacillati</taxon>
        <taxon>Bacillota</taxon>
        <taxon>Bacilli</taxon>
        <taxon>Lactobacillales</taxon>
        <taxon>Lactobacillaceae</taxon>
        <taxon>Pediococcus</taxon>
    </lineage>
</organism>
<proteinExistence type="predicted"/>
<gene>
    <name evidence="2" type="ORF">FEZ51_07670</name>
</gene>
<comment type="caution">
    <text evidence="2">The sequence shown here is derived from an EMBL/GenBank/DDBJ whole genome shotgun (WGS) entry which is preliminary data.</text>
</comment>
<dbReference type="InterPro" id="IPR050126">
    <property type="entry name" value="Ap4A_hydrolase"/>
</dbReference>
<dbReference type="Pfam" id="PF00149">
    <property type="entry name" value="Metallophos"/>
    <property type="match status" value="1"/>
</dbReference>
<dbReference type="PANTHER" id="PTHR42850:SF4">
    <property type="entry name" value="ZINC-DEPENDENT ENDOPOLYPHOSPHATASE"/>
    <property type="match status" value="1"/>
</dbReference>